<dbReference type="InterPro" id="IPR012338">
    <property type="entry name" value="Beta-lactam/transpept-like"/>
</dbReference>
<name>D3B394_HETP5</name>
<dbReference type="Pfam" id="PF00144">
    <property type="entry name" value="Beta-lactamase"/>
    <property type="match status" value="2"/>
</dbReference>
<dbReference type="OMA" id="KAYGHIN"/>
<dbReference type="InterPro" id="IPR051478">
    <property type="entry name" value="Beta-lactamase-like_AB/R"/>
</dbReference>
<evidence type="ECO:0000313" key="3">
    <source>
        <dbReference type="EMBL" id="EFA83792.1"/>
    </source>
</evidence>
<dbReference type="PANTHER" id="PTHR22935:SF95">
    <property type="entry name" value="BETA-LACTAMASE-LIKE 1-RELATED"/>
    <property type="match status" value="1"/>
</dbReference>
<organism evidence="3 4">
    <name type="scientific">Heterostelium pallidum (strain ATCC 26659 / Pp 5 / PN500)</name>
    <name type="common">Cellular slime mold</name>
    <name type="synonym">Polysphondylium pallidum</name>
    <dbReference type="NCBI Taxonomy" id="670386"/>
    <lineage>
        <taxon>Eukaryota</taxon>
        <taxon>Amoebozoa</taxon>
        <taxon>Evosea</taxon>
        <taxon>Eumycetozoa</taxon>
        <taxon>Dictyostelia</taxon>
        <taxon>Acytosteliales</taxon>
        <taxon>Acytosteliaceae</taxon>
        <taxon>Heterostelium</taxon>
    </lineage>
</organism>
<evidence type="ECO:0000259" key="2">
    <source>
        <dbReference type="Pfam" id="PF00144"/>
    </source>
</evidence>
<evidence type="ECO:0000256" key="1">
    <source>
        <dbReference type="ARBA" id="ARBA00038473"/>
    </source>
</evidence>
<feature type="domain" description="Beta-lactamase-related" evidence="2">
    <location>
        <begin position="52"/>
        <end position="373"/>
    </location>
</feature>
<dbReference type="GeneID" id="31358383"/>
<dbReference type="RefSeq" id="XP_020435909.1">
    <property type="nucleotide sequence ID" value="XM_020573837.1"/>
</dbReference>
<dbReference type="InterPro" id="IPR001466">
    <property type="entry name" value="Beta-lactam-related"/>
</dbReference>
<feature type="domain" description="Beta-lactamase-related" evidence="2">
    <location>
        <begin position="524"/>
        <end position="780"/>
    </location>
</feature>
<dbReference type="AlphaFoldDB" id="D3B394"/>
<dbReference type="SUPFAM" id="SSF56601">
    <property type="entry name" value="beta-lactamase/transpeptidase-like"/>
    <property type="match status" value="2"/>
</dbReference>
<dbReference type="InParanoid" id="D3B394"/>
<comment type="similarity">
    <text evidence="1">Belongs to the beta-lactamase family.</text>
</comment>
<accession>D3B394</accession>
<dbReference type="PANTHER" id="PTHR22935">
    <property type="entry name" value="PENICILLIN-BINDING PROTEIN"/>
    <property type="match status" value="1"/>
</dbReference>
<reference evidence="3 4" key="1">
    <citation type="journal article" date="2011" name="Genome Res.">
        <title>Phylogeny-wide analysis of social amoeba genomes highlights ancient origins for complex intercellular communication.</title>
        <authorList>
            <person name="Heidel A.J."/>
            <person name="Lawal H.M."/>
            <person name="Felder M."/>
            <person name="Schilde C."/>
            <person name="Helps N.R."/>
            <person name="Tunggal B."/>
            <person name="Rivero F."/>
            <person name="John U."/>
            <person name="Schleicher M."/>
            <person name="Eichinger L."/>
            <person name="Platzer M."/>
            <person name="Noegel A.A."/>
            <person name="Schaap P."/>
            <person name="Gloeckner G."/>
        </authorList>
    </citation>
    <scope>NUCLEOTIDE SEQUENCE [LARGE SCALE GENOMIC DNA]</scope>
    <source>
        <strain evidence="4">ATCC 26659 / Pp 5 / PN500</strain>
    </source>
</reference>
<sequence>MTNYEPTISLLKKSSSDLKVIGIVLVESCPEYPKPIPLDQSNPLLIEAYQQVDQMIQSRMNQYGIKSFIASIVYLDELVWYKAYGHINPLDNSSTPLTVDSNIRIASITKVFTDIMMFQLRDKGLLDLDDELVKYIPEFNMKNPYPTKRGITLRQLASHQAGLPREIPCQFNERATSSCTEKLILQRLSNQYLILPQYSTSHYSNLGVSLLGHAMERIKRVNTYEQYIKDNILVPLEMKSTTFNYNKIKDNLAGGTIKLPNGNYIESTPFTVGWGSPTGGLFSTARDMSKFMIFLLNTLDGNKNNYVNVNKYSKVLDPSTLNEAQEAIALIADGSSAMGTPLKMSYDQTNQLWSKNKNGAQSGYLTNMALIPPFQIGLFFGATPNINSEDIFTSDAAKILLPVYRKLLSTNNNCTLLKKEKDKTSRTQRFQMYNAELLLVHTTMNSFTSLPTPTTLLVATATAVYDLKNKRIPPQLIFKCIFLSLLFLWVVDHSIVLVESCPEYPTPIPLDQSNPLLIEAYQQVDQMIQSRMNQYGIKSFIASIVYLDELVWYKAYGHINPLDNSTNPLTIDSNIRLASITKVFTDIMMFQLRDKGLLNLDDELVKYIPEFSINNPYPTKRGITLRELASHQSGLPREIPCQSNEEGTSACTEQLILQRLSDQYLILPQYSITHYSNLGVSLLGHAMERIEGVNTYQQYITENILEPLEMKSTTFNYTEIQDNLARGIIQFSNGSYIESPVLPIGWGAPAGGLFSTGRDMSKFMIFLLNSLYSNSNNYVNGSKYFNILDPSTLNEAQEAIALIQDGSSAYGTPFEMYYNQDNQIWSKNKLGIQSGYTVNMALIPPFQIGLFFGATLNIDSEDVFTSDALDILLPVYQKLLLNNSLSHNNNHNKNKHKHNKEKDRASTSLKMSYMGLYKDNSTGIECRIGMYKNQLTLQFSGSLYSVNEFKSSLPLIQRILLIDTDTICKTIVDSYNNELIYFTTDTNNPTRCNTILIAGQTLQLITEDPNYITGQKIRLTQ</sequence>
<dbReference type="Gene3D" id="3.40.710.10">
    <property type="entry name" value="DD-peptidase/beta-lactamase superfamily"/>
    <property type="match status" value="2"/>
</dbReference>
<dbReference type="Proteomes" id="UP000001396">
    <property type="component" value="Unassembled WGS sequence"/>
</dbReference>
<protein>
    <recommendedName>
        <fullName evidence="2">Beta-lactamase-related domain-containing protein</fullName>
    </recommendedName>
</protein>
<dbReference type="STRING" id="670386.D3B394"/>
<evidence type="ECO:0000313" key="4">
    <source>
        <dbReference type="Proteomes" id="UP000001396"/>
    </source>
</evidence>
<keyword evidence="4" id="KW-1185">Reference proteome</keyword>
<dbReference type="EMBL" id="ADBJ01000010">
    <property type="protein sequence ID" value="EFA83792.1"/>
    <property type="molecule type" value="Genomic_DNA"/>
</dbReference>
<proteinExistence type="inferred from homology"/>
<comment type="caution">
    <text evidence="3">The sequence shown here is derived from an EMBL/GenBank/DDBJ whole genome shotgun (WGS) entry which is preliminary data.</text>
</comment>
<gene>
    <name evidence="3" type="ORF">PPL_02860</name>
</gene>